<dbReference type="EMBL" id="JAPHNI010000651">
    <property type="protein sequence ID" value="KAJ8109136.1"/>
    <property type="molecule type" value="Genomic_DNA"/>
</dbReference>
<organism evidence="1 2">
    <name type="scientific">Boeremia exigua</name>
    <dbReference type="NCBI Taxonomy" id="749465"/>
    <lineage>
        <taxon>Eukaryota</taxon>
        <taxon>Fungi</taxon>
        <taxon>Dikarya</taxon>
        <taxon>Ascomycota</taxon>
        <taxon>Pezizomycotina</taxon>
        <taxon>Dothideomycetes</taxon>
        <taxon>Pleosporomycetidae</taxon>
        <taxon>Pleosporales</taxon>
        <taxon>Pleosporineae</taxon>
        <taxon>Didymellaceae</taxon>
        <taxon>Boeremia</taxon>
    </lineage>
</organism>
<protein>
    <submittedName>
        <fullName evidence="1">Uncharacterized protein</fullName>
    </submittedName>
</protein>
<name>A0ACC2I1L8_9PLEO</name>
<sequence length="205" mass="23104">MATNVSGQDAAREDQGPVILGATLTVTIAALITMVTRLYVRIHMIRNVGWDDYVMISAMVLCIAGQILIIPEVYYGAGPDLSLRHLPGQNLRRFFPVAHRGAPLLQTSHYRHHGLYGILHHLLLLHDSPTVHESGRAMGSHSQGHMLERVHDQDAELRQRRVEHHDRRAVLRRHPSPTTVERADEQAPEIFTDVHPRPRNLPPPS</sequence>
<keyword evidence="2" id="KW-1185">Reference proteome</keyword>
<evidence type="ECO:0000313" key="2">
    <source>
        <dbReference type="Proteomes" id="UP001153331"/>
    </source>
</evidence>
<comment type="caution">
    <text evidence="1">The sequence shown here is derived from an EMBL/GenBank/DDBJ whole genome shotgun (WGS) entry which is preliminary data.</text>
</comment>
<reference evidence="1" key="1">
    <citation type="submission" date="2022-11" db="EMBL/GenBank/DDBJ databases">
        <title>Genome Sequence of Boeremia exigua.</title>
        <authorList>
            <person name="Buettner E."/>
        </authorList>
    </citation>
    <scope>NUCLEOTIDE SEQUENCE</scope>
    <source>
        <strain evidence="1">CU02</strain>
    </source>
</reference>
<accession>A0ACC2I1L8</accession>
<gene>
    <name evidence="1" type="ORF">OPT61_g7681</name>
</gene>
<proteinExistence type="predicted"/>
<dbReference type="Proteomes" id="UP001153331">
    <property type="component" value="Unassembled WGS sequence"/>
</dbReference>
<evidence type="ECO:0000313" key="1">
    <source>
        <dbReference type="EMBL" id="KAJ8109136.1"/>
    </source>
</evidence>